<protein>
    <recommendedName>
        <fullName evidence="1">Spermatogenesis-associated protein 20-like TRX domain-containing protein</fullName>
    </recommendedName>
</protein>
<gene>
    <name evidence="2" type="ORF">GGQ63_003185</name>
</gene>
<keyword evidence="3" id="KW-1185">Reference proteome</keyword>
<dbReference type="Gene3D" id="3.40.30.10">
    <property type="entry name" value="Glutaredoxin"/>
    <property type="match status" value="1"/>
</dbReference>
<organism evidence="2 3">
    <name type="scientific">Prosthecomicrobium pneumaticum</name>
    <dbReference type="NCBI Taxonomy" id="81895"/>
    <lineage>
        <taxon>Bacteria</taxon>
        <taxon>Pseudomonadati</taxon>
        <taxon>Pseudomonadota</taxon>
        <taxon>Alphaproteobacteria</taxon>
        <taxon>Hyphomicrobiales</taxon>
        <taxon>Kaistiaceae</taxon>
        <taxon>Prosthecomicrobium</taxon>
    </lineage>
</organism>
<dbReference type="CDD" id="cd02955">
    <property type="entry name" value="SSP411"/>
    <property type="match status" value="1"/>
</dbReference>
<dbReference type="GO" id="GO:0005975">
    <property type="term" value="P:carbohydrate metabolic process"/>
    <property type="evidence" value="ECO:0007669"/>
    <property type="project" value="InterPro"/>
</dbReference>
<dbReference type="SUPFAM" id="SSF48208">
    <property type="entry name" value="Six-hairpin glycosidases"/>
    <property type="match status" value="1"/>
</dbReference>
<dbReference type="PANTHER" id="PTHR42899">
    <property type="entry name" value="SPERMATOGENESIS-ASSOCIATED PROTEIN 20"/>
    <property type="match status" value="1"/>
</dbReference>
<dbReference type="InterPro" id="IPR012341">
    <property type="entry name" value="6hp_glycosidase-like_sf"/>
</dbReference>
<evidence type="ECO:0000313" key="2">
    <source>
        <dbReference type="EMBL" id="MBB5754110.1"/>
    </source>
</evidence>
<sequence>MSENLLRHETSPYLLQHRDNPVHWRPWGPDALAEAAASDKPILLSVGYAACHWCHVMAHESFEDETVAAVMNRLFVNIKVDREERPDIDQIYMKALQALGDQGGWPLTMFLTPAGAPFWGGTYFPKTPLYGRPGFVAVLEAVSDLWQRERGKVTGQAGRLLDHLRRPEPSPEAMPALGPDLLDRAADSLLSLMDRERGGTRGAPKFPNASVLGFLDRTAGRTGRRDLAQLVDTTLTSLCEGGIYDHIGGGLARYSVDAEWLVPHFEKMLYDNGQLLTRLAAHAHRSGLFRIRIDQVAGWMAREMRLEGGAFAASLDADSEGEEGRFYIWTPDALAAALPPADAELVGRAYDIRPGGNWEGVSVPNRLRGDRLTDDEQDRLPALLATLRAERETRPRPGRDDKILADWNGLAITGLADSGFRLDRPDLIEAAETAYRFVATTMARGDRLGHAWKDGRLVFPGFAGDLAGMASAALALHRATGGAAYIEDAIRWLDALERHHGDGAGGFHFTADDAEELVLRPVERLDEATPNPHGLAASAHVRLWHLSGDDRWRARADRLLEAARPVMVGNVFGTASLLSALDLRLFGTLVLIVSSEGQEAEALLGTVRAARNPNLILDRRADGEMLPPAHPAHGKKAVGGKPTAHLCREGRCSLPVTEAAALAAALDAPDQVFI</sequence>
<dbReference type="AlphaFoldDB" id="A0A7W9FNX5"/>
<dbReference type="InterPro" id="IPR036249">
    <property type="entry name" value="Thioredoxin-like_sf"/>
</dbReference>
<dbReference type="InterPro" id="IPR008928">
    <property type="entry name" value="6-hairpin_glycosidase_sf"/>
</dbReference>
<accession>A0A7W9FNX5</accession>
<feature type="domain" description="Spermatogenesis-associated protein 20-like TRX" evidence="1">
    <location>
        <begin position="4"/>
        <end position="164"/>
    </location>
</feature>
<dbReference type="InterPro" id="IPR024705">
    <property type="entry name" value="Ssp411"/>
</dbReference>
<comment type="caution">
    <text evidence="2">The sequence shown here is derived from an EMBL/GenBank/DDBJ whole genome shotgun (WGS) entry which is preliminary data.</text>
</comment>
<dbReference type="PANTHER" id="PTHR42899:SF1">
    <property type="entry name" value="SPERMATOGENESIS-ASSOCIATED PROTEIN 20"/>
    <property type="match status" value="1"/>
</dbReference>
<evidence type="ECO:0000313" key="3">
    <source>
        <dbReference type="Proteomes" id="UP000523821"/>
    </source>
</evidence>
<dbReference type="Proteomes" id="UP000523821">
    <property type="component" value="Unassembled WGS sequence"/>
</dbReference>
<evidence type="ECO:0000259" key="1">
    <source>
        <dbReference type="Pfam" id="PF03190"/>
    </source>
</evidence>
<reference evidence="2 3" key="1">
    <citation type="submission" date="2020-08" db="EMBL/GenBank/DDBJ databases">
        <title>Genomic Encyclopedia of Type Strains, Phase IV (KMG-IV): sequencing the most valuable type-strain genomes for metagenomic binning, comparative biology and taxonomic classification.</title>
        <authorList>
            <person name="Goeker M."/>
        </authorList>
    </citation>
    <scope>NUCLEOTIDE SEQUENCE [LARGE SCALE GENOMIC DNA]</scope>
    <source>
        <strain evidence="2 3">DSM 16268</strain>
    </source>
</reference>
<dbReference type="Gene3D" id="1.50.10.10">
    <property type="match status" value="1"/>
</dbReference>
<dbReference type="EMBL" id="JACHOO010000006">
    <property type="protein sequence ID" value="MBB5754110.1"/>
    <property type="molecule type" value="Genomic_DNA"/>
</dbReference>
<dbReference type="SUPFAM" id="SSF52833">
    <property type="entry name" value="Thioredoxin-like"/>
    <property type="match status" value="1"/>
</dbReference>
<dbReference type="Pfam" id="PF03190">
    <property type="entry name" value="Thioredox_DsbH"/>
    <property type="match status" value="1"/>
</dbReference>
<dbReference type="RefSeq" id="WP_183857517.1">
    <property type="nucleotide sequence ID" value="NZ_JACHOO010000006.1"/>
</dbReference>
<dbReference type="PIRSF" id="PIRSF006402">
    <property type="entry name" value="UCP006402_thioredoxin"/>
    <property type="match status" value="1"/>
</dbReference>
<name>A0A7W9FNX5_9HYPH</name>
<dbReference type="InterPro" id="IPR004879">
    <property type="entry name" value="Ssp411-like_TRX"/>
</dbReference>
<proteinExistence type="predicted"/>